<dbReference type="Proteomes" id="UP000005204">
    <property type="component" value="Unassembled WGS sequence"/>
</dbReference>
<proteinExistence type="predicted"/>
<dbReference type="InterPro" id="IPR008978">
    <property type="entry name" value="HSP20-like_chaperone"/>
</dbReference>
<evidence type="ECO:0000313" key="4">
    <source>
        <dbReference type="Proteomes" id="UP000005204"/>
    </source>
</evidence>
<keyword evidence="4" id="KW-1185">Reference proteome</keyword>
<feature type="compositionally biased region" description="Polar residues" evidence="1">
    <location>
        <begin position="155"/>
        <end position="170"/>
    </location>
</feature>
<keyword evidence="2" id="KW-0732">Signal</keyword>
<dbReference type="GeneID" id="101736516"/>
<name>A0A8R1WFK8_BOMMO</name>
<sequence length="224" mass="25376">MIALVLCGLLAAVSAAPQHYYHGPSHWSFYHYDPYSSYVQGSMFGTHMVWSNLGNGMQNLDNTMKTLPLKLPSSKDEGRGEGDKYRVTIPLPGYDQKDINVKAKDGVLMVQATSNFNHYLKIQNLSRDVNPEGNWIYEKDVLKITFPLKQKQPEDSQTPIVEPTKTTPTNESREEMEFTTKNNVRDADVSLETAQKFNEIANAVETTTHAVNFRDDVQFLPNPY</sequence>
<protein>
    <recommendedName>
        <fullName evidence="5">SHSP domain-containing protein</fullName>
    </recommendedName>
</protein>
<evidence type="ECO:0000256" key="2">
    <source>
        <dbReference type="SAM" id="SignalP"/>
    </source>
</evidence>
<dbReference type="RefSeq" id="XP_004923861.1">
    <property type="nucleotide sequence ID" value="XM_004923804.5"/>
</dbReference>
<organism evidence="3 4">
    <name type="scientific">Bombyx mori</name>
    <name type="common">Silk moth</name>
    <dbReference type="NCBI Taxonomy" id="7091"/>
    <lineage>
        <taxon>Eukaryota</taxon>
        <taxon>Metazoa</taxon>
        <taxon>Ecdysozoa</taxon>
        <taxon>Arthropoda</taxon>
        <taxon>Hexapoda</taxon>
        <taxon>Insecta</taxon>
        <taxon>Pterygota</taxon>
        <taxon>Neoptera</taxon>
        <taxon>Endopterygota</taxon>
        <taxon>Lepidoptera</taxon>
        <taxon>Glossata</taxon>
        <taxon>Ditrysia</taxon>
        <taxon>Bombycoidea</taxon>
        <taxon>Bombycidae</taxon>
        <taxon>Bombycinae</taxon>
        <taxon>Bombyx</taxon>
    </lineage>
</organism>
<dbReference type="SMR" id="A0A8R1WFK8"/>
<dbReference type="AlphaFoldDB" id="A0A8R1WFK8"/>
<feature type="signal peptide" evidence="2">
    <location>
        <begin position="1"/>
        <end position="15"/>
    </location>
</feature>
<accession>A0A8R1WFK8</accession>
<reference evidence="3" key="2">
    <citation type="submission" date="2022-06" db="UniProtKB">
        <authorList>
            <consortium name="EnsemblMetazoa"/>
        </authorList>
    </citation>
    <scope>IDENTIFICATION</scope>
    <source>
        <strain evidence="3">p50T (Dazao)</strain>
    </source>
</reference>
<dbReference type="EnsemblMetazoa" id="XM_004923804.4">
    <property type="protein sequence ID" value="XP_004923861.1"/>
    <property type="gene ID" value="LOC101736516"/>
</dbReference>
<dbReference type="KEGG" id="bmor:101736516"/>
<evidence type="ECO:0000256" key="1">
    <source>
        <dbReference type="SAM" id="MobiDB-lite"/>
    </source>
</evidence>
<evidence type="ECO:0008006" key="5">
    <source>
        <dbReference type="Google" id="ProtNLM"/>
    </source>
</evidence>
<reference evidence="4" key="1">
    <citation type="journal article" date="2008" name="Insect Biochem. Mol. Biol.">
        <title>The genome of a lepidopteran model insect, the silkworm Bombyx mori.</title>
        <authorList>
            <consortium name="International Silkworm Genome Consortium"/>
        </authorList>
    </citation>
    <scope>NUCLEOTIDE SEQUENCE [LARGE SCALE GENOMIC DNA]</scope>
    <source>
        <strain evidence="4">p50T</strain>
    </source>
</reference>
<dbReference type="OMA" id="HAVNFRD"/>
<feature type="region of interest" description="Disordered" evidence="1">
    <location>
        <begin position="153"/>
        <end position="174"/>
    </location>
</feature>
<dbReference type="CDD" id="cd00298">
    <property type="entry name" value="ACD_sHsps_p23-like"/>
    <property type="match status" value="1"/>
</dbReference>
<dbReference type="Gene3D" id="2.60.40.790">
    <property type="match status" value="1"/>
</dbReference>
<feature type="chain" id="PRO_5035742488" description="SHSP domain-containing protein" evidence="2">
    <location>
        <begin position="16"/>
        <end position="224"/>
    </location>
</feature>
<dbReference type="SUPFAM" id="SSF49764">
    <property type="entry name" value="HSP20-like chaperones"/>
    <property type="match status" value="1"/>
</dbReference>
<evidence type="ECO:0000313" key="3">
    <source>
        <dbReference type="EnsemblMetazoa" id="XP_004923861.1"/>
    </source>
</evidence>
<dbReference type="OrthoDB" id="7414394at2759"/>